<name>A0ABM1XSB7_AEDAL</name>
<evidence type="ECO:0000256" key="1">
    <source>
        <dbReference type="SAM" id="MobiDB-lite"/>
    </source>
</evidence>
<dbReference type="RefSeq" id="XP_062711339.1">
    <property type="nucleotide sequence ID" value="XM_062855355.1"/>
</dbReference>
<keyword evidence="3" id="KW-1185">Reference proteome</keyword>
<feature type="compositionally biased region" description="Basic and acidic residues" evidence="1">
    <location>
        <begin position="421"/>
        <end position="432"/>
    </location>
</feature>
<feature type="compositionally biased region" description="Basic and acidic residues" evidence="1">
    <location>
        <begin position="653"/>
        <end position="669"/>
    </location>
</feature>
<dbReference type="PANTHER" id="PTHR47331:SF5">
    <property type="entry name" value="RIBONUCLEASE H"/>
    <property type="match status" value="1"/>
</dbReference>
<evidence type="ECO:0000313" key="2">
    <source>
        <dbReference type="EnsemblMetazoa" id="AALFPA23_002382.P2187"/>
    </source>
</evidence>
<dbReference type="PANTHER" id="PTHR47331">
    <property type="entry name" value="PHD-TYPE DOMAIN-CONTAINING PROTEIN"/>
    <property type="match status" value="1"/>
</dbReference>
<organism evidence="2 3">
    <name type="scientific">Aedes albopictus</name>
    <name type="common">Asian tiger mosquito</name>
    <name type="synonym">Stegomyia albopicta</name>
    <dbReference type="NCBI Taxonomy" id="7160"/>
    <lineage>
        <taxon>Eukaryota</taxon>
        <taxon>Metazoa</taxon>
        <taxon>Ecdysozoa</taxon>
        <taxon>Arthropoda</taxon>
        <taxon>Hexapoda</taxon>
        <taxon>Insecta</taxon>
        <taxon>Pterygota</taxon>
        <taxon>Neoptera</taxon>
        <taxon>Endopterygota</taxon>
        <taxon>Diptera</taxon>
        <taxon>Nematocera</taxon>
        <taxon>Culicoidea</taxon>
        <taxon>Culicidae</taxon>
        <taxon>Culicinae</taxon>
        <taxon>Aedini</taxon>
        <taxon>Aedes</taxon>
        <taxon>Stegomyia</taxon>
    </lineage>
</organism>
<reference evidence="2" key="2">
    <citation type="submission" date="2025-05" db="UniProtKB">
        <authorList>
            <consortium name="EnsemblMetazoa"/>
        </authorList>
    </citation>
    <scope>IDENTIFICATION</scope>
    <source>
        <strain evidence="2">Foshan</strain>
    </source>
</reference>
<sequence length="761" mass="86525">MIDLEKLPCDDGSIERSENMDGCTSDYSDVQAVMKRCFENNNKSDRALVLGEKLEALEESRRRMDQELDIEIQIKRKEMELRLEIEKKRLMSEKKFREKQEEEEKLLQENILRERKYQLDRMKANQRSFLDNLKKLDAKITKLKTKTKRVALGRQFEDEDDSDTEDSEVEDNKYIKKQSSDKGKHFKLSQHGLGRPQCVPTKAQLAARSGMSKALPTFCGKTEEWPLFYGAYQASNEACGYTDVENLVRLQACLKGPALDMVRGQLILPKSVPRVIEKLHQLFGRPEQLLQSHLDKIRSLKPPEANNLAGFIPFGTVVEQLCEHLEAAEIRQHLINPLLIQELVDKLPHSDKRGWVRFKRRSKKVSLRTFTDFVSEIVSEACEANVKIEYNFAHDYRLDSLPANTESLPATVMEVDDGENEDSHPDEWKDSNPCEETPLQQRGDAVETSGHIRTNTKVLFRMVPVHLHYGEKTVRTLALLDEGSSVSLVEKGLADKLGVHGVHEKLTIEWTAGIGRIEKDSKRMDLWISGDKKDEQLFIESVHTVEKLKLPAQSLNAVKLSQQYQHIRGLPISSYSGRPEILIGVNNIHLFAPIDSRIRGAAEPIAVKCKLGWTVYGPGQEHPVDQSRHLGFHKRASEDNFNGGYGNSTATEKQNEEGKVHKPVHKENTKSMFKRISGKDNSKGKEQEQNQIVCKRNAMSEECDGKSRAACITGSYGLGLVTTSQKGMTVPVGNQCSNRRNGFELRKNENVNERMKQNKSR</sequence>
<dbReference type="EnsemblMetazoa" id="AALFPA23_002382.R2187">
    <property type="protein sequence ID" value="AALFPA23_002382.P2187"/>
    <property type="gene ID" value="AALFPA23_002382"/>
</dbReference>
<proteinExistence type="predicted"/>
<dbReference type="GeneID" id="134289482"/>
<feature type="region of interest" description="Disordered" evidence="1">
    <location>
        <begin position="416"/>
        <end position="447"/>
    </location>
</feature>
<dbReference type="Pfam" id="PF03564">
    <property type="entry name" value="DUF1759"/>
    <property type="match status" value="1"/>
</dbReference>
<dbReference type="Proteomes" id="UP000069940">
    <property type="component" value="Unassembled WGS sequence"/>
</dbReference>
<evidence type="ECO:0000313" key="3">
    <source>
        <dbReference type="Proteomes" id="UP000069940"/>
    </source>
</evidence>
<reference evidence="3" key="1">
    <citation type="journal article" date="2015" name="Proc. Natl. Acad. Sci. U.S.A.">
        <title>Genome sequence of the Asian Tiger mosquito, Aedes albopictus, reveals insights into its biology, genetics, and evolution.</title>
        <authorList>
            <person name="Chen X.G."/>
            <person name="Jiang X."/>
            <person name="Gu J."/>
            <person name="Xu M."/>
            <person name="Wu Y."/>
            <person name="Deng Y."/>
            <person name="Zhang C."/>
            <person name="Bonizzoni M."/>
            <person name="Dermauw W."/>
            <person name="Vontas J."/>
            <person name="Armbruster P."/>
            <person name="Huang X."/>
            <person name="Yang Y."/>
            <person name="Zhang H."/>
            <person name="He W."/>
            <person name="Peng H."/>
            <person name="Liu Y."/>
            <person name="Wu K."/>
            <person name="Chen J."/>
            <person name="Lirakis M."/>
            <person name="Topalis P."/>
            <person name="Van Leeuwen T."/>
            <person name="Hall A.B."/>
            <person name="Jiang X."/>
            <person name="Thorpe C."/>
            <person name="Mueller R.L."/>
            <person name="Sun C."/>
            <person name="Waterhouse R.M."/>
            <person name="Yan G."/>
            <person name="Tu Z.J."/>
            <person name="Fang X."/>
            <person name="James A.A."/>
        </authorList>
    </citation>
    <scope>NUCLEOTIDE SEQUENCE [LARGE SCALE GENOMIC DNA]</scope>
    <source>
        <strain evidence="3">Foshan</strain>
    </source>
</reference>
<protein>
    <recommendedName>
        <fullName evidence="4">Peptidase A2 domain-containing protein</fullName>
    </recommendedName>
</protein>
<evidence type="ECO:0008006" key="4">
    <source>
        <dbReference type="Google" id="ProtNLM"/>
    </source>
</evidence>
<feature type="compositionally biased region" description="Basic and acidic residues" evidence="1">
    <location>
        <begin position="677"/>
        <end position="688"/>
    </location>
</feature>
<accession>A0ABM1XSB7</accession>
<dbReference type="InterPro" id="IPR005312">
    <property type="entry name" value="DUF1759"/>
</dbReference>
<feature type="region of interest" description="Disordered" evidence="1">
    <location>
        <begin position="638"/>
        <end position="690"/>
    </location>
</feature>